<keyword evidence="3" id="KW-1185">Reference proteome</keyword>
<dbReference type="Proteomes" id="UP000199478">
    <property type="component" value="Unassembled WGS sequence"/>
</dbReference>
<dbReference type="SUPFAM" id="SSF53448">
    <property type="entry name" value="Nucleotide-diphospho-sugar transferases"/>
    <property type="match status" value="1"/>
</dbReference>
<dbReference type="InterPro" id="IPR001173">
    <property type="entry name" value="Glyco_trans_2-like"/>
</dbReference>
<protein>
    <submittedName>
        <fullName evidence="2">Glycosyl transferase family 2</fullName>
    </submittedName>
</protein>
<reference evidence="3" key="1">
    <citation type="submission" date="2016-10" db="EMBL/GenBank/DDBJ databases">
        <authorList>
            <person name="Varghese N."/>
            <person name="Submissions S."/>
        </authorList>
    </citation>
    <scope>NUCLEOTIDE SEQUENCE [LARGE SCALE GENOMIC DNA]</scope>
    <source>
        <strain evidence="3">DSM 26879</strain>
    </source>
</reference>
<dbReference type="AlphaFoldDB" id="A0A1I6FY86"/>
<feature type="domain" description="Glycosyltransferase 2-like" evidence="1">
    <location>
        <begin position="339"/>
        <end position="448"/>
    </location>
</feature>
<gene>
    <name evidence="2" type="ORF">SAMN04488005_0723</name>
</gene>
<sequence>MICAGYGHVAPQKIDPKQDRADQMSHIYLKLGDAVIAINCPDQLTEVIATFWPRVVACDAQESTLTTIRIDAVTPKSWMILGEGFAPVGPVAKADIITALTDRVQQILATAKRGFVVHAAAASWDQETVLVMGAQGSGKSHLLAWLVERGLAMLADNDLFFMPEYDGLVGLGGPVAFAAGDKNKALAGLKDFSNCLTLAGTDRAVVLADPDWVLPNAPTRPAFVIFVEHASNSHLTIAPLTVQDVAAKIKNIHPDLDSAAIEKLQAYLGDLPAFSLNYAGYDDIENVVDQLCYYAISVKPDADVFRSYVQRMCGSQASRNKVMEIPARTDRKLSPRLTIGMATYDDYDGVYFSLQAIRLYHPEILDEVEFLVLDNNPTGACAPALKRLENNIPNYRYIPATGIKGTAVRDYIFYEAYGEYVLSMDCHVFFTPGSLKRLLDYYAANPDTDDLLQGPLLHDDLNTVATHFVPKWSSGMFGIWSESENDFDPDGTPFDIPSQGLGIFSCKKSAWPGFNPSFQGFGGEEGYIHQKFRNLGRRTLCLPFLQWMHRFERPYGVAYRNVWEDRIRNYVLGFEEVGMPLDEMRAHFTELVNKRTVDAVFQEVAAQKAKPVIGQAHFPKQKLS</sequence>
<organism evidence="2 3">
    <name type="scientific">Yoonia tamlensis</name>
    <dbReference type="NCBI Taxonomy" id="390270"/>
    <lineage>
        <taxon>Bacteria</taxon>
        <taxon>Pseudomonadati</taxon>
        <taxon>Pseudomonadota</taxon>
        <taxon>Alphaproteobacteria</taxon>
        <taxon>Rhodobacterales</taxon>
        <taxon>Paracoccaceae</taxon>
        <taxon>Yoonia</taxon>
    </lineage>
</organism>
<dbReference type="SUPFAM" id="SSF53795">
    <property type="entry name" value="PEP carboxykinase-like"/>
    <property type="match status" value="1"/>
</dbReference>
<evidence type="ECO:0000313" key="3">
    <source>
        <dbReference type="Proteomes" id="UP000199478"/>
    </source>
</evidence>
<dbReference type="GO" id="GO:0016740">
    <property type="term" value="F:transferase activity"/>
    <property type="evidence" value="ECO:0007669"/>
    <property type="project" value="UniProtKB-KW"/>
</dbReference>
<dbReference type="Gene3D" id="3.90.550.10">
    <property type="entry name" value="Spore Coat Polysaccharide Biosynthesis Protein SpsA, Chain A"/>
    <property type="match status" value="1"/>
</dbReference>
<keyword evidence="2" id="KW-0808">Transferase</keyword>
<dbReference type="InterPro" id="IPR027417">
    <property type="entry name" value="P-loop_NTPase"/>
</dbReference>
<evidence type="ECO:0000313" key="2">
    <source>
        <dbReference type="EMBL" id="SFR34876.1"/>
    </source>
</evidence>
<dbReference type="Gene3D" id="3.40.50.300">
    <property type="entry name" value="P-loop containing nucleotide triphosphate hydrolases"/>
    <property type="match status" value="1"/>
</dbReference>
<accession>A0A1I6FY86</accession>
<name>A0A1I6FY86_9RHOB</name>
<dbReference type="OrthoDB" id="9814639at2"/>
<dbReference type="Pfam" id="PF00535">
    <property type="entry name" value="Glycos_transf_2"/>
    <property type="match status" value="1"/>
</dbReference>
<dbReference type="InterPro" id="IPR029044">
    <property type="entry name" value="Nucleotide-diphossugar_trans"/>
</dbReference>
<proteinExistence type="predicted"/>
<dbReference type="EMBL" id="FOYP01000001">
    <property type="protein sequence ID" value="SFR34876.1"/>
    <property type="molecule type" value="Genomic_DNA"/>
</dbReference>
<evidence type="ECO:0000259" key="1">
    <source>
        <dbReference type="Pfam" id="PF00535"/>
    </source>
</evidence>